<proteinExistence type="inferred from homology"/>
<keyword evidence="5 7" id="KW-0648">Protein biosynthesis</keyword>
<dbReference type="SUPFAM" id="SSF50978">
    <property type="entry name" value="WD40 repeat-like"/>
    <property type="match status" value="1"/>
</dbReference>
<dbReference type="FunFam" id="2.130.10.10:FF:000127">
    <property type="entry name" value="Eukaryotic translation initiation factor 3 subunit I"/>
    <property type="match status" value="1"/>
</dbReference>
<evidence type="ECO:0000256" key="8">
    <source>
        <dbReference type="PROSITE-ProRule" id="PRU00221"/>
    </source>
</evidence>
<dbReference type="InterPro" id="IPR036322">
    <property type="entry name" value="WD40_repeat_dom_sf"/>
</dbReference>
<sequence length="335" mass="37293">MRPILLQGHERSLTQIKYNKDGDLIFSTSKDHVVCAWYSANGERLGTYNGHQGALWTVDVDPTTTLLATGSADNSIKLWEVKTGRCLKTWEFPTAVKRVEFNEDGTLLLAVTEQRMGYRGTVVVFPIVVDVDAEQVDGPMFTITPSESKATVAAWSYLSKFIITGHEDGSVSQYDGKNGELVKDIQAHEPDMGLITDIQMAPDRTYFVTASKDKSAKLIESQTLNILKTYQTDTPLNSAAITAKKDFIILGGGQEARDVTTTSMRQGKFEARFFHKIFEDEIGRVRGHFGPLNTVACHPQGTGYASGGEDGYVRVHHFDKPYFDFKYEVEKMAKV</sequence>
<dbReference type="Gene3D" id="2.130.10.10">
    <property type="entry name" value="YVTN repeat-like/Quinoprotein amine dehydrogenase"/>
    <property type="match status" value="1"/>
</dbReference>
<dbReference type="Proteomes" id="UP000018144">
    <property type="component" value="Unassembled WGS sequence"/>
</dbReference>
<dbReference type="PROSITE" id="PS50082">
    <property type="entry name" value="WD_REPEATS_2"/>
    <property type="match status" value="2"/>
</dbReference>
<comment type="subcellular location">
    <subcellularLocation>
        <location evidence="7">Cytoplasm</location>
    </subcellularLocation>
</comment>
<dbReference type="EMBL" id="HF935890">
    <property type="protein sequence ID" value="CCX32511.1"/>
    <property type="molecule type" value="Genomic_DNA"/>
</dbReference>
<comment type="function">
    <text evidence="7">Component of the eukaryotic translation initiation factor 3 (eIF-3) complex, which is involved in protein synthesis of a specialized repertoire of mRNAs and, together with other initiation factors, stimulates binding of mRNA and methionyl-tRNAi to the 40S ribosome. The eIF-3 complex specifically targets and initiates translation of a subset of mRNAs involved in cell proliferation.</text>
</comment>
<dbReference type="STRING" id="1076935.U4LVG2"/>
<dbReference type="PANTHER" id="PTHR19877:SF1">
    <property type="entry name" value="EUKARYOTIC TRANSLATION INITIATION FACTOR 3 SUBUNIT I"/>
    <property type="match status" value="1"/>
</dbReference>
<dbReference type="AlphaFoldDB" id="U4LVG2"/>
<dbReference type="GO" id="GO:0003743">
    <property type="term" value="F:translation initiation factor activity"/>
    <property type="evidence" value="ECO:0007669"/>
    <property type="project" value="UniProtKB-UniRule"/>
</dbReference>
<organism evidence="9 10">
    <name type="scientific">Pyronema omphalodes (strain CBS 100304)</name>
    <name type="common">Pyronema confluens</name>
    <dbReference type="NCBI Taxonomy" id="1076935"/>
    <lineage>
        <taxon>Eukaryota</taxon>
        <taxon>Fungi</taxon>
        <taxon>Dikarya</taxon>
        <taxon>Ascomycota</taxon>
        <taxon>Pezizomycotina</taxon>
        <taxon>Pezizomycetes</taxon>
        <taxon>Pezizales</taxon>
        <taxon>Pyronemataceae</taxon>
        <taxon>Pyronema</taxon>
    </lineage>
</organism>
<feature type="repeat" description="WD" evidence="8">
    <location>
        <begin position="48"/>
        <end position="89"/>
    </location>
</feature>
<protein>
    <recommendedName>
        <fullName evidence="7">Eukaryotic translation initiation factor 3 subunit I</fullName>
        <shortName evidence="7">eIF3i</shortName>
    </recommendedName>
    <alternativeName>
        <fullName evidence="7">Eukaryotic translation initiation factor 3 39 kDa subunit homolog</fullName>
        <shortName evidence="7">eIF-3 39 kDa subunit homolog</shortName>
    </alternativeName>
</protein>
<dbReference type="OrthoDB" id="24966at2759"/>
<evidence type="ECO:0000256" key="5">
    <source>
        <dbReference type="ARBA" id="ARBA00022917"/>
    </source>
</evidence>
<dbReference type="GO" id="GO:0016282">
    <property type="term" value="C:eukaryotic 43S preinitiation complex"/>
    <property type="evidence" value="ECO:0007669"/>
    <property type="project" value="UniProtKB-UniRule"/>
</dbReference>
<dbReference type="PROSITE" id="PS00678">
    <property type="entry name" value="WD_REPEATS_1"/>
    <property type="match status" value="1"/>
</dbReference>
<comment type="similarity">
    <text evidence="6">Belongs to the WD repeat STRAP family.</text>
</comment>
<dbReference type="GO" id="GO:0001732">
    <property type="term" value="P:formation of cytoplasmic translation initiation complex"/>
    <property type="evidence" value="ECO:0007669"/>
    <property type="project" value="UniProtKB-UniRule"/>
</dbReference>
<dbReference type="OMA" id="VWFSHNG"/>
<dbReference type="HAMAP" id="MF_03008">
    <property type="entry name" value="eIF3i"/>
    <property type="match status" value="1"/>
</dbReference>
<evidence type="ECO:0000256" key="3">
    <source>
        <dbReference type="ARBA" id="ARBA00022574"/>
    </source>
</evidence>
<dbReference type="InterPro" id="IPR027525">
    <property type="entry name" value="eIF3i"/>
</dbReference>
<evidence type="ECO:0000313" key="10">
    <source>
        <dbReference type="Proteomes" id="UP000018144"/>
    </source>
</evidence>
<dbReference type="SMART" id="SM00320">
    <property type="entry name" value="WD40"/>
    <property type="match status" value="6"/>
</dbReference>
<comment type="similarity">
    <text evidence="7">Belongs to the eIF-3 subunit I family.</text>
</comment>
<evidence type="ECO:0000256" key="6">
    <source>
        <dbReference type="ARBA" id="ARBA00038394"/>
    </source>
</evidence>
<keyword evidence="4" id="KW-0677">Repeat</keyword>
<gene>
    <name evidence="7" type="primary">TIF34</name>
    <name evidence="9" type="ORF">PCON_13351</name>
</gene>
<keyword evidence="1 7" id="KW-0963">Cytoplasm</keyword>
<evidence type="ECO:0000256" key="1">
    <source>
        <dbReference type="ARBA" id="ARBA00022490"/>
    </source>
</evidence>
<dbReference type="PANTHER" id="PTHR19877">
    <property type="entry name" value="EUKARYOTIC TRANSLATION INITIATION FACTOR 3 SUBUNIT I"/>
    <property type="match status" value="1"/>
</dbReference>
<name>U4LVG2_PYROM</name>
<keyword evidence="10" id="KW-1185">Reference proteome</keyword>
<dbReference type="GO" id="GO:0003723">
    <property type="term" value="F:RNA binding"/>
    <property type="evidence" value="ECO:0007669"/>
    <property type="project" value="TreeGrafter"/>
</dbReference>
<dbReference type="GO" id="GO:0071541">
    <property type="term" value="C:eukaryotic translation initiation factor 3 complex, eIF3m"/>
    <property type="evidence" value="ECO:0007669"/>
    <property type="project" value="TreeGrafter"/>
</dbReference>
<dbReference type="InterPro" id="IPR001680">
    <property type="entry name" value="WD40_rpt"/>
</dbReference>
<accession>U4LVG2</accession>
<evidence type="ECO:0000313" key="9">
    <source>
        <dbReference type="EMBL" id="CCX32511.1"/>
    </source>
</evidence>
<evidence type="ECO:0000256" key="2">
    <source>
        <dbReference type="ARBA" id="ARBA00022540"/>
    </source>
</evidence>
<keyword evidence="3 8" id="KW-0853">WD repeat</keyword>
<keyword evidence="2 7" id="KW-0396">Initiation factor</keyword>
<dbReference type="eggNOG" id="KOG0643">
    <property type="taxonomic scope" value="Eukaryota"/>
</dbReference>
<dbReference type="GO" id="GO:0033290">
    <property type="term" value="C:eukaryotic 48S preinitiation complex"/>
    <property type="evidence" value="ECO:0007669"/>
    <property type="project" value="UniProtKB-UniRule"/>
</dbReference>
<comment type="subunit">
    <text evidence="7">Component of the eukaryotic translation initiation factor 3 (eIF-3) complex.</text>
</comment>
<evidence type="ECO:0000256" key="7">
    <source>
        <dbReference type="HAMAP-Rule" id="MF_03008"/>
    </source>
</evidence>
<feature type="repeat" description="WD" evidence="8">
    <location>
        <begin position="6"/>
        <end position="47"/>
    </location>
</feature>
<reference evidence="9 10" key="1">
    <citation type="journal article" date="2013" name="PLoS Genet.">
        <title>The genome and development-dependent transcriptomes of Pyronema confluens: a window into fungal evolution.</title>
        <authorList>
            <person name="Traeger S."/>
            <person name="Altegoer F."/>
            <person name="Freitag M."/>
            <person name="Gabaldon T."/>
            <person name="Kempken F."/>
            <person name="Kumar A."/>
            <person name="Marcet-Houben M."/>
            <person name="Poggeler S."/>
            <person name="Stajich J.E."/>
            <person name="Nowrousian M."/>
        </authorList>
    </citation>
    <scope>NUCLEOTIDE SEQUENCE [LARGE SCALE GENOMIC DNA]</scope>
    <source>
        <strain evidence="10">CBS 100304</strain>
        <tissue evidence="9">Vegetative mycelium</tissue>
    </source>
</reference>
<dbReference type="PROSITE" id="PS50294">
    <property type="entry name" value="WD_REPEATS_REGION"/>
    <property type="match status" value="2"/>
</dbReference>
<dbReference type="Pfam" id="PF24805">
    <property type="entry name" value="EIF3I"/>
    <property type="match status" value="1"/>
</dbReference>
<dbReference type="InterPro" id="IPR015943">
    <property type="entry name" value="WD40/YVTN_repeat-like_dom_sf"/>
</dbReference>
<evidence type="ECO:0000256" key="4">
    <source>
        <dbReference type="ARBA" id="ARBA00022737"/>
    </source>
</evidence>
<dbReference type="InterPro" id="IPR019775">
    <property type="entry name" value="WD40_repeat_CS"/>
</dbReference>